<accession>V6KTG5</accession>
<comment type="caution">
    <text evidence="1">The sequence shown here is derived from an EMBL/GenBank/DDBJ whole genome shotgun (WGS) entry which is preliminary data.</text>
</comment>
<organism evidence="1 2">
    <name type="scientific">Streptomyces roseochromogenus subsp. oscitans DS 12.976</name>
    <dbReference type="NCBI Taxonomy" id="1352936"/>
    <lineage>
        <taxon>Bacteria</taxon>
        <taxon>Bacillati</taxon>
        <taxon>Actinomycetota</taxon>
        <taxon>Actinomycetes</taxon>
        <taxon>Kitasatosporales</taxon>
        <taxon>Streptomycetaceae</taxon>
        <taxon>Streptomyces</taxon>
    </lineage>
</organism>
<protein>
    <submittedName>
        <fullName evidence="1">Uncharacterized protein</fullName>
    </submittedName>
</protein>
<evidence type="ECO:0000313" key="2">
    <source>
        <dbReference type="Proteomes" id="UP000017984"/>
    </source>
</evidence>
<dbReference type="AlphaFoldDB" id="V6KTG5"/>
<dbReference type="Proteomes" id="UP000017984">
    <property type="component" value="Chromosome"/>
</dbReference>
<dbReference type="EMBL" id="AWQX01000050">
    <property type="protein sequence ID" value="EST35490.1"/>
    <property type="molecule type" value="Genomic_DNA"/>
</dbReference>
<sequence length="56" mass="5908">MLGGVRVWLGLLRDGDGRNPEAAPLFLGEFGQEAPGLFLEESIEGAAVPLQDEGLV</sequence>
<name>V6KTG5_STRRC</name>
<gene>
    <name evidence="1" type="ORF">M878_05365</name>
</gene>
<dbReference type="HOGENOM" id="CLU_3012496_0_0_11"/>
<reference evidence="1 2" key="1">
    <citation type="journal article" date="2014" name="Genome Announc.">
        <title>Draft Genome Sequence of Streptomyces roseochromogenes subsp. oscitans DS 12.976, Producer of the Aminocoumarin Antibiotic Clorobiocin.</title>
        <authorList>
            <person name="Ruckert C."/>
            <person name="Kalinowski J."/>
            <person name="Heide L."/>
            <person name="Apel A.K."/>
        </authorList>
    </citation>
    <scope>NUCLEOTIDE SEQUENCE [LARGE SCALE GENOMIC DNA]</scope>
    <source>
        <strain evidence="1 2">DS 12.976</strain>
    </source>
</reference>
<keyword evidence="2" id="KW-1185">Reference proteome</keyword>
<evidence type="ECO:0000313" key="1">
    <source>
        <dbReference type="EMBL" id="EST35490.1"/>
    </source>
</evidence>
<proteinExistence type="predicted"/>